<name>A0A7W8MFV1_9HYPH</name>
<protein>
    <submittedName>
        <fullName evidence="1">Uncharacterized protein</fullName>
    </submittedName>
</protein>
<gene>
    <name evidence="1" type="ORF">HNR26_004981</name>
</gene>
<feature type="non-terminal residue" evidence="1">
    <location>
        <position position="1"/>
    </location>
</feature>
<dbReference type="EMBL" id="JACHGA010000054">
    <property type="protein sequence ID" value="MBB5278860.1"/>
    <property type="molecule type" value="Genomic_DNA"/>
</dbReference>
<reference evidence="1 2" key="1">
    <citation type="submission" date="2020-08" db="EMBL/GenBank/DDBJ databases">
        <title>Genomic Encyclopedia of Type Strains, Phase IV (KMG-IV): sequencing the most valuable type-strain genomes for metagenomic binning, comparative biology and taxonomic classification.</title>
        <authorList>
            <person name="Goeker M."/>
        </authorList>
    </citation>
    <scope>NUCLEOTIDE SEQUENCE [LARGE SCALE GENOMIC DNA]</scope>
    <source>
        <strain evidence="1 2">DSM 26376</strain>
    </source>
</reference>
<dbReference type="AlphaFoldDB" id="A0A7W8MFV1"/>
<evidence type="ECO:0000313" key="1">
    <source>
        <dbReference type="EMBL" id="MBB5278860.1"/>
    </source>
</evidence>
<evidence type="ECO:0000313" key="2">
    <source>
        <dbReference type="Proteomes" id="UP000550895"/>
    </source>
</evidence>
<dbReference type="Proteomes" id="UP000550895">
    <property type="component" value="Unassembled WGS sequence"/>
</dbReference>
<accession>A0A7W8MFV1</accession>
<sequence length="54" mass="5819">KGIAHELPNMQGIDPGWRMPEELEGEELPTASPVDELRKAIDRAHSGLLADGGI</sequence>
<proteinExistence type="predicted"/>
<organism evidence="1 2">
    <name type="scientific">Rhizobium rosettiformans</name>
    <dbReference type="NCBI Taxonomy" id="1368430"/>
    <lineage>
        <taxon>Bacteria</taxon>
        <taxon>Pseudomonadati</taxon>
        <taxon>Pseudomonadota</taxon>
        <taxon>Alphaproteobacteria</taxon>
        <taxon>Hyphomicrobiales</taxon>
        <taxon>Rhizobiaceae</taxon>
        <taxon>Rhizobium/Agrobacterium group</taxon>
        <taxon>Rhizobium</taxon>
    </lineage>
</organism>
<comment type="caution">
    <text evidence="1">The sequence shown here is derived from an EMBL/GenBank/DDBJ whole genome shotgun (WGS) entry which is preliminary data.</text>
</comment>
<keyword evidence="2" id="KW-1185">Reference proteome</keyword>